<dbReference type="PANTHER" id="PTHR21485">
    <property type="entry name" value="HAD SUPERFAMILY MEMBERS CMAS AND KDSC"/>
    <property type="match status" value="1"/>
</dbReference>
<name>A0A382BKM6_9ZZZZ</name>
<dbReference type="Gene3D" id="3.90.550.10">
    <property type="entry name" value="Spore Coat Polysaccharide Biosynthesis Protein SpsA, Chain A"/>
    <property type="match status" value="1"/>
</dbReference>
<dbReference type="Pfam" id="PF02348">
    <property type="entry name" value="CTP_transf_3"/>
    <property type="match status" value="1"/>
</dbReference>
<evidence type="ECO:0000313" key="1">
    <source>
        <dbReference type="EMBL" id="SVB14345.1"/>
    </source>
</evidence>
<dbReference type="InterPro" id="IPR050793">
    <property type="entry name" value="CMP-NeuNAc_synthase"/>
</dbReference>
<dbReference type="GO" id="GO:0008781">
    <property type="term" value="F:N-acylneuraminate cytidylyltransferase activity"/>
    <property type="evidence" value="ECO:0007669"/>
    <property type="project" value="TreeGrafter"/>
</dbReference>
<dbReference type="InterPro" id="IPR029044">
    <property type="entry name" value="Nucleotide-diphossugar_trans"/>
</dbReference>
<organism evidence="1">
    <name type="scientific">marine metagenome</name>
    <dbReference type="NCBI Taxonomy" id="408172"/>
    <lineage>
        <taxon>unclassified sequences</taxon>
        <taxon>metagenomes</taxon>
        <taxon>ecological metagenomes</taxon>
    </lineage>
</organism>
<proteinExistence type="predicted"/>
<sequence length="81" mass="8724">MRRSVVCALIIGRKGSVGFPGKNVYPVLGRPLAAYPLLAAKDSNQVERIFVSTDCPDIATIARDQSAELIERPPELASKDA</sequence>
<gene>
    <name evidence="1" type="ORF">METZ01_LOCUS167199</name>
</gene>
<feature type="non-terminal residue" evidence="1">
    <location>
        <position position="81"/>
    </location>
</feature>
<dbReference type="InterPro" id="IPR003329">
    <property type="entry name" value="Cytidylyl_trans"/>
</dbReference>
<dbReference type="PANTHER" id="PTHR21485:SF6">
    <property type="entry name" value="N-ACYLNEURAMINATE CYTIDYLYLTRANSFERASE-RELATED"/>
    <property type="match status" value="1"/>
</dbReference>
<evidence type="ECO:0008006" key="2">
    <source>
        <dbReference type="Google" id="ProtNLM"/>
    </source>
</evidence>
<dbReference type="AlphaFoldDB" id="A0A382BKM6"/>
<protein>
    <recommendedName>
        <fullName evidence="2">Cytidylyltransferase</fullName>
    </recommendedName>
</protein>
<accession>A0A382BKM6</accession>
<dbReference type="EMBL" id="UINC01030256">
    <property type="protein sequence ID" value="SVB14345.1"/>
    <property type="molecule type" value="Genomic_DNA"/>
</dbReference>
<dbReference type="SUPFAM" id="SSF53448">
    <property type="entry name" value="Nucleotide-diphospho-sugar transferases"/>
    <property type="match status" value="1"/>
</dbReference>
<reference evidence="1" key="1">
    <citation type="submission" date="2018-05" db="EMBL/GenBank/DDBJ databases">
        <authorList>
            <person name="Lanie J.A."/>
            <person name="Ng W.-L."/>
            <person name="Kazmierczak K.M."/>
            <person name="Andrzejewski T.M."/>
            <person name="Davidsen T.M."/>
            <person name="Wayne K.J."/>
            <person name="Tettelin H."/>
            <person name="Glass J.I."/>
            <person name="Rusch D."/>
            <person name="Podicherti R."/>
            <person name="Tsui H.-C.T."/>
            <person name="Winkler M.E."/>
        </authorList>
    </citation>
    <scope>NUCLEOTIDE SEQUENCE</scope>
</reference>